<organism evidence="1 2">
    <name type="scientific">Amycolatopsis pithecellobii</name>
    <dbReference type="NCBI Taxonomy" id="664692"/>
    <lineage>
        <taxon>Bacteria</taxon>
        <taxon>Bacillati</taxon>
        <taxon>Actinomycetota</taxon>
        <taxon>Actinomycetes</taxon>
        <taxon>Pseudonocardiales</taxon>
        <taxon>Pseudonocardiaceae</taxon>
        <taxon>Amycolatopsis</taxon>
    </lineage>
</organism>
<evidence type="ECO:0000313" key="2">
    <source>
        <dbReference type="Proteomes" id="UP000440096"/>
    </source>
</evidence>
<dbReference type="EMBL" id="WMBA01000045">
    <property type="protein sequence ID" value="MTD57250.1"/>
    <property type="molecule type" value="Genomic_DNA"/>
</dbReference>
<dbReference type="RefSeq" id="WP_154759385.1">
    <property type="nucleotide sequence ID" value="NZ_WMBA01000045.1"/>
</dbReference>
<gene>
    <name evidence="1" type="ORF">GKO32_25205</name>
</gene>
<comment type="caution">
    <text evidence="1">The sequence shown here is derived from an EMBL/GenBank/DDBJ whole genome shotgun (WGS) entry which is preliminary data.</text>
</comment>
<dbReference type="AlphaFoldDB" id="A0A6N7Z7T2"/>
<evidence type="ECO:0000313" key="1">
    <source>
        <dbReference type="EMBL" id="MTD57250.1"/>
    </source>
</evidence>
<name>A0A6N7Z7T2_9PSEU</name>
<proteinExistence type="predicted"/>
<dbReference type="Proteomes" id="UP000440096">
    <property type="component" value="Unassembled WGS sequence"/>
</dbReference>
<sequence length="116" mass="12601">MSATEDTDSVEARLTDLIDRGYRFIHPRDQDGTVVAVVGVRPHGTVVDILRLEGEDEATALRVPADEQDPLTPSQTLWRCHGAAGQVLDELLALPDDSRTISTVTSGRGSTRRVHA</sequence>
<accession>A0A6N7Z7T2</accession>
<keyword evidence="2" id="KW-1185">Reference proteome</keyword>
<protein>
    <submittedName>
        <fullName evidence="1">Uncharacterized protein</fullName>
    </submittedName>
</protein>
<reference evidence="1 2" key="1">
    <citation type="submission" date="2019-11" db="EMBL/GenBank/DDBJ databases">
        <title>Draft genome of Amycolatopsis RM579.</title>
        <authorList>
            <person name="Duangmal K."/>
            <person name="Mingma R."/>
        </authorList>
    </citation>
    <scope>NUCLEOTIDE SEQUENCE [LARGE SCALE GENOMIC DNA]</scope>
    <source>
        <strain evidence="1 2">RM579</strain>
    </source>
</reference>
<dbReference type="OrthoDB" id="3690349at2"/>